<evidence type="ECO:0000313" key="2">
    <source>
        <dbReference type="Proteomes" id="UP001244011"/>
    </source>
</evidence>
<evidence type="ECO:0000313" key="1">
    <source>
        <dbReference type="EMBL" id="KAK1764256.1"/>
    </source>
</evidence>
<dbReference type="InterPro" id="IPR011051">
    <property type="entry name" value="RmlC_Cupin_sf"/>
</dbReference>
<dbReference type="PANTHER" id="PTHR36156:SF2">
    <property type="entry name" value="CUPIN TYPE-2 DOMAIN-CONTAINING PROTEIN"/>
    <property type="match status" value="1"/>
</dbReference>
<keyword evidence="2" id="KW-1185">Reference proteome</keyword>
<dbReference type="GeneID" id="85311945"/>
<gene>
    <name evidence="1" type="ORF">QBC33DRAFT_547610</name>
</gene>
<organism evidence="1 2">
    <name type="scientific">Phialemonium atrogriseum</name>
    <dbReference type="NCBI Taxonomy" id="1093897"/>
    <lineage>
        <taxon>Eukaryota</taxon>
        <taxon>Fungi</taxon>
        <taxon>Dikarya</taxon>
        <taxon>Ascomycota</taxon>
        <taxon>Pezizomycotina</taxon>
        <taxon>Sordariomycetes</taxon>
        <taxon>Sordariomycetidae</taxon>
        <taxon>Cephalothecales</taxon>
        <taxon>Cephalothecaceae</taxon>
        <taxon>Phialemonium</taxon>
    </lineage>
</organism>
<dbReference type="SUPFAM" id="SSF51182">
    <property type="entry name" value="RmlC-like cupins"/>
    <property type="match status" value="1"/>
</dbReference>
<reference evidence="1" key="1">
    <citation type="submission" date="2023-06" db="EMBL/GenBank/DDBJ databases">
        <title>Genome-scale phylogeny and comparative genomics of the fungal order Sordariales.</title>
        <authorList>
            <consortium name="Lawrence Berkeley National Laboratory"/>
            <person name="Hensen N."/>
            <person name="Bonometti L."/>
            <person name="Westerberg I."/>
            <person name="Brannstrom I.O."/>
            <person name="Guillou S."/>
            <person name="Cros-Aarteil S."/>
            <person name="Calhoun S."/>
            <person name="Haridas S."/>
            <person name="Kuo A."/>
            <person name="Mondo S."/>
            <person name="Pangilinan J."/>
            <person name="Riley R."/>
            <person name="Labutti K."/>
            <person name="Andreopoulos B."/>
            <person name="Lipzen A."/>
            <person name="Chen C."/>
            <person name="Yanf M."/>
            <person name="Daum C."/>
            <person name="Ng V."/>
            <person name="Clum A."/>
            <person name="Steindorff A."/>
            <person name="Ohm R."/>
            <person name="Martin F."/>
            <person name="Silar P."/>
            <person name="Natvig D."/>
            <person name="Lalanne C."/>
            <person name="Gautier V."/>
            <person name="Ament-Velasquez S.L."/>
            <person name="Kruys A."/>
            <person name="Hutchinson M.I."/>
            <person name="Powell A.J."/>
            <person name="Barry K."/>
            <person name="Miller A.N."/>
            <person name="Grigoriev I.V."/>
            <person name="Debuchy R."/>
            <person name="Gladieux P."/>
            <person name="Thoren M.H."/>
            <person name="Johannesson H."/>
        </authorList>
    </citation>
    <scope>NUCLEOTIDE SEQUENCE</scope>
    <source>
        <strain evidence="1">8032-3</strain>
    </source>
</reference>
<dbReference type="Gene3D" id="2.60.120.10">
    <property type="entry name" value="Jelly Rolls"/>
    <property type="match status" value="1"/>
</dbReference>
<dbReference type="AlphaFoldDB" id="A0AAJ0BY75"/>
<accession>A0AAJ0BY75</accession>
<sequence length="194" mass="20431">MSSYSLPTPRRIVISNATKDLAGHGSGNEPAVEVVTEAVEADEIFGGVMKRANIGTITIPATNDGPHTTVAAPGAGVVLPGGANLYFLDLAPGYTTPMHRTVSNDYLIVQTGSPVLITPASSFDAKDGRGSYTETVETVCHPGEVVIQRGAMHALSNRGDTWIRLFAIVFDAKTQKIEGNDGKPAVSLGELWLQ</sequence>
<dbReference type="RefSeq" id="XP_060280469.1">
    <property type="nucleotide sequence ID" value="XM_060428758.1"/>
</dbReference>
<proteinExistence type="predicted"/>
<dbReference type="PANTHER" id="PTHR36156">
    <property type="entry name" value="SLR2101 PROTEIN"/>
    <property type="match status" value="1"/>
</dbReference>
<dbReference type="CDD" id="cd02231">
    <property type="entry name" value="cupin_BLL6423-like"/>
    <property type="match status" value="1"/>
</dbReference>
<comment type="caution">
    <text evidence="1">The sequence shown here is derived from an EMBL/GenBank/DDBJ whole genome shotgun (WGS) entry which is preliminary data.</text>
</comment>
<dbReference type="InterPro" id="IPR014710">
    <property type="entry name" value="RmlC-like_jellyroll"/>
</dbReference>
<protein>
    <submittedName>
        <fullName evidence="1">Uncharacterized protein</fullName>
    </submittedName>
</protein>
<dbReference type="Proteomes" id="UP001244011">
    <property type="component" value="Unassembled WGS sequence"/>
</dbReference>
<dbReference type="EMBL" id="MU839021">
    <property type="protein sequence ID" value="KAK1764256.1"/>
    <property type="molecule type" value="Genomic_DNA"/>
</dbReference>
<dbReference type="InterPro" id="IPR047142">
    <property type="entry name" value="OryJ/VirC-like"/>
</dbReference>
<name>A0AAJ0BY75_9PEZI</name>